<evidence type="ECO:0000313" key="7">
    <source>
        <dbReference type="EMBL" id="OMO53518.1"/>
    </source>
</evidence>
<dbReference type="Proteomes" id="UP000188268">
    <property type="component" value="Unassembled WGS sequence"/>
</dbReference>
<evidence type="ECO:0000313" key="8">
    <source>
        <dbReference type="Proteomes" id="UP000188268"/>
    </source>
</evidence>
<evidence type="ECO:0000259" key="6">
    <source>
        <dbReference type="Pfam" id="PF05182"/>
    </source>
</evidence>
<comment type="caution">
    <text evidence="7">The sequence shown here is derived from an EMBL/GenBank/DDBJ whole genome shotgun (WGS) entry which is preliminary data.</text>
</comment>
<feature type="domain" description="Pre-mRNA polyadenylation factor Fip1" evidence="6">
    <location>
        <begin position="217"/>
        <end position="256"/>
    </location>
</feature>
<evidence type="ECO:0000256" key="2">
    <source>
        <dbReference type="ARBA" id="ARBA00007459"/>
    </source>
</evidence>
<dbReference type="PANTHER" id="PTHR36884">
    <property type="entry name" value="FIP1[III]-LIKE PROTEIN"/>
    <property type="match status" value="1"/>
</dbReference>
<dbReference type="InterPro" id="IPR007854">
    <property type="entry name" value="Fip1_dom"/>
</dbReference>
<protein>
    <submittedName>
        <fullName evidence="7">Pre-mRNA polyadenylation factor Fip1</fullName>
    </submittedName>
</protein>
<keyword evidence="8" id="KW-1185">Reference proteome</keyword>
<dbReference type="Gramene" id="OMO53518">
    <property type="protein sequence ID" value="OMO53518"/>
    <property type="gene ID" value="CCACVL1_28587"/>
</dbReference>
<dbReference type="STRING" id="210143.A0A1R3G5Z9"/>
<accession>A0A1R3G5Z9</accession>
<dbReference type="AlphaFoldDB" id="A0A1R3G5Z9"/>
<comment type="similarity">
    <text evidence="2">Belongs to the FIP1 family.</text>
</comment>
<evidence type="ECO:0000256" key="5">
    <source>
        <dbReference type="SAM" id="MobiDB-lite"/>
    </source>
</evidence>
<dbReference type="InterPro" id="IPR044976">
    <property type="entry name" value="FIPS5/FIPS3-like"/>
</dbReference>
<feature type="region of interest" description="Disordered" evidence="5">
    <location>
        <begin position="76"/>
        <end position="130"/>
    </location>
</feature>
<name>A0A1R3G5Z9_COCAP</name>
<dbReference type="Pfam" id="PF05182">
    <property type="entry name" value="Fip1"/>
    <property type="match status" value="1"/>
</dbReference>
<feature type="compositionally biased region" description="Basic and acidic residues" evidence="5">
    <location>
        <begin position="96"/>
        <end position="111"/>
    </location>
</feature>
<feature type="region of interest" description="Disordered" evidence="5">
    <location>
        <begin position="533"/>
        <end position="600"/>
    </location>
</feature>
<evidence type="ECO:0000256" key="1">
    <source>
        <dbReference type="ARBA" id="ARBA00004123"/>
    </source>
</evidence>
<feature type="region of interest" description="Disordered" evidence="5">
    <location>
        <begin position="359"/>
        <end position="435"/>
    </location>
</feature>
<evidence type="ECO:0000256" key="4">
    <source>
        <dbReference type="ARBA" id="ARBA00023242"/>
    </source>
</evidence>
<organism evidence="7 8">
    <name type="scientific">Corchorus capsularis</name>
    <name type="common">Jute</name>
    <dbReference type="NCBI Taxonomy" id="210143"/>
    <lineage>
        <taxon>Eukaryota</taxon>
        <taxon>Viridiplantae</taxon>
        <taxon>Streptophyta</taxon>
        <taxon>Embryophyta</taxon>
        <taxon>Tracheophyta</taxon>
        <taxon>Spermatophyta</taxon>
        <taxon>Magnoliopsida</taxon>
        <taxon>eudicotyledons</taxon>
        <taxon>Gunneridae</taxon>
        <taxon>Pentapetalae</taxon>
        <taxon>rosids</taxon>
        <taxon>malvids</taxon>
        <taxon>Malvales</taxon>
        <taxon>Malvaceae</taxon>
        <taxon>Grewioideae</taxon>
        <taxon>Apeibeae</taxon>
        <taxon>Corchorus</taxon>
    </lineage>
</organism>
<feature type="compositionally biased region" description="Basic residues" evidence="5">
    <location>
        <begin position="565"/>
        <end position="577"/>
    </location>
</feature>
<reference evidence="7 8" key="1">
    <citation type="submission" date="2013-09" db="EMBL/GenBank/DDBJ databases">
        <title>Corchorus capsularis genome sequencing.</title>
        <authorList>
            <person name="Alam M."/>
            <person name="Haque M.S."/>
            <person name="Islam M.S."/>
            <person name="Emdad E.M."/>
            <person name="Islam M.M."/>
            <person name="Ahmed B."/>
            <person name="Halim A."/>
            <person name="Hossen Q.M.M."/>
            <person name="Hossain M.Z."/>
            <person name="Ahmed R."/>
            <person name="Khan M.M."/>
            <person name="Islam R."/>
            <person name="Rashid M.M."/>
            <person name="Khan S.A."/>
            <person name="Rahman M.S."/>
            <person name="Alam M."/>
        </authorList>
    </citation>
    <scope>NUCLEOTIDE SEQUENCE [LARGE SCALE GENOMIC DNA]</scope>
    <source>
        <strain evidence="8">cv. CVL-1</strain>
        <tissue evidence="7">Whole seedling</tissue>
    </source>
</reference>
<feature type="compositionally biased region" description="Polar residues" evidence="5">
    <location>
        <begin position="409"/>
        <end position="423"/>
    </location>
</feature>
<feature type="compositionally biased region" description="Basic and acidic residues" evidence="5">
    <location>
        <begin position="364"/>
        <end position="392"/>
    </location>
</feature>
<feature type="compositionally biased region" description="Low complexity" evidence="5">
    <location>
        <begin position="396"/>
        <end position="406"/>
    </location>
</feature>
<dbReference type="PANTHER" id="PTHR36884:SF4">
    <property type="entry name" value="FIP1[III]-LIKE PROTEIN"/>
    <property type="match status" value="1"/>
</dbReference>
<feature type="compositionally biased region" description="Basic and acidic residues" evidence="5">
    <location>
        <begin position="539"/>
        <end position="550"/>
    </location>
</feature>
<dbReference type="EMBL" id="AWWV01015167">
    <property type="protein sequence ID" value="OMO53518.1"/>
    <property type="molecule type" value="Genomic_DNA"/>
</dbReference>
<evidence type="ECO:0000256" key="3">
    <source>
        <dbReference type="ARBA" id="ARBA00022664"/>
    </source>
</evidence>
<feature type="region of interest" description="Disordered" evidence="5">
    <location>
        <begin position="1084"/>
        <end position="1109"/>
    </location>
</feature>
<keyword evidence="3" id="KW-0507">mRNA processing</keyword>
<gene>
    <name evidence="7" type="ORF">CCACVL1_28587</name>
</gene>
<dbReference type="GO" id="GO:0005634">
    <property type="term" value="C:nucleus"/>
    <property type="evidence" value="ECO:0007669"/>
    <property type="project" value="UniProtKB-SubCell"/>
</dbReference>
<dbReference type="GO" id="GO:0006397">
    <property type="term" value="P:mRNA processing"/>
    <property type="evidence" value="ECO:0007669"/>
    <property type="project" value="UniProtKB-KW"/>
</dbReference>
<feature type="compositionally biased region" description="Basic and acidic residues" evidence="5">
    <location>
        <begin position="588"/>
        <end position="599"/>
    </location>
</feature>
<sequence length="1236" mass="141027">MATMDDDFGELYADVEIQASSALGVLCNEKEDDHPIDGAKSTSADEKFVIDSVSEDSDSDDDLNIVLNDDDCQKFPVSGAKSHAGGNEEDENGDFGVKDSRSDKTSRRLEPVGDEPEFNSSANGVDRGTGAKIGVHSQFSHFKYMRPHPSNMRVNGCTGVSSFSSMSGRGDLEDDFYSQKRGGSLVQVANRRANTSSHAYQFGYGFSLPWYRTIFGVNMDAFEEKPWRNPGVDITDFFNFGFNEDSWKQYCNSLEEFQKQSCRSTRIPVYYYPKLEQAHEAEAGRKAATEEAMSGGVAELESSFKCADGEEMSLKLPKGRAIHVEDSIIERQPSMDLRCPRFQDSDVIIQITVQDSAVDSSISAKEELGHGGKASESRKLDAEYDRSDDLSKRVRNVSTSSSSGRSVQHRTASNQTSLETNNHGNDKLSETDRGCHPNVDACFSEAKAIAEAMETKNKELEVPCRNTDQSDSCIVETEPSLEDQSHFSPMISFSECYSEESSEDSVYAASIEVASPSRRQSLAYDTGLQKSVASYNKSSRSDGPKTKSDDGEGYSVHMTTIPDKQKHKSWRQRHSVKQRMFLESGDDTSPKSDAEDDKKRYPRCRVPIEEGRKHHCGRPNGITDSKIHPKACNDTSLWSNALELYDNDYSSDYCGRQKGCPQDRASHDREDSSYYRERGPCADIHLRSVGTKDHLSLKEDSDQTVRKSWTRKEFYHESRVGIDKEDDTDRFWYCGRRLPAQHGLGPHPYRESGRLISRYSSASKQRGIQWRRGNDRLKLRKKIGHNYCLLGYKHEDEWLRENYGRSIPFAHCERDTFEPYERFLPPIEREVKVSGRKGRYVDAAYFNWDRSWPMESDDEYQRDMCSRALASDREPSTPNRRRWSNTVASRKEAYDSELIETYNRHERIVCHNEDRDSGWFGYYDCNDDGEDDILQNDSQVRSWRRGHSQRSRLLDLKENTLLVSDRLFAQEVSFSCKNNSRHEIIHARDGSLRDEMHINDLMLVNNGNKMTSKRSNANCHKRNAIARYRGEHGQMVLKDRDPADLIIGEGKSYGRHSDGRRLLCNGRLEKIGFKFPMERNSSRTWNDTCGGKAFKTDNPNTDSRRNNEKQLDTFPATECNQDPDIEEGQIISEEQSIGGVNLKKENASETMMQRGRGKRRTVHDNNASANRAVVEYDNKRILETLAKMEKRRERFKDPIITEREPDKTCELQVELVVETKEIKHQRPARKRRWGVS</sequence>
<proteinExistence type="inferred from homology"/>
<dbReference type="OMA" id="SWKEYCN"/>
<comment type="subcellular location">
    <subcellularLocation>
        <location evidence="1">Nucleus</location>
    </subcellularLocation>
</comment>
<keyword evidence="4" id="KW-0539">Nucleus</keyword>
<dbReference type="OrthoDB" id="1917198at2759"/>
<feature type="compositionally biased region" description="Basic and acidic residues" evidence="5">
    <location>
        <begin position="424"/>
        <end position="435"/>
    </location>
</feature>